<evidence type="ECO:0000313" key="1">
    <source>
        <dbReference type="EMBL" id="RZO27299.1"/>
    </source>
</evidence>
<reference evidence="1 2" key="1">
    <citation type="submission" date="2019-02" db="EMBL/GenBank/DDBJ databases">
        <title>Prokaryotic population dynamics and viral predation in marine succession experiment using metagenomics: the confinement effect.</title>
        <authorList>
            <person name="Haro-Moreno J.M."/>
            <person name="Rodriguez-Valera F."/>
            <person name="Lopez-Perez M."/>
        </authorList>
    </citation>
    <scope>NUCLEOTIDE SEQUENCE [LARGE SCALE GENOMIC DNA]</scope>
    <source>
        <strain evidence="1">MED-G159</strain>
    </source>
</reference>
<protein>
    <submittedName>
        <fullName evidence="1">DUF3089 domain-containing protein</fullName>
    </submittedName>
</protein>
<dbReference type="InterPro" id="IPR029058">
    <property type="entry name" value="AB_hydrolase_fold"/>
</dbReference>
<comment type="caution">
    <text evidence="1">The sequence shown here is derived from an EMBL/GenBank/DDBJ whole genome shotgun (WGS) entry which is preliminary data.</text>
</comment>
<organism evidence="1 2">
    <name type="scientific">SAR86 cluster bacterium</name>
    <dbReference type="NCBI Taxonomy" id="2030880"/>
    <lineage>
        <taxon>Bacteria</taxon>
        <taxon>Pseudomonadati</taxon>
        <taxon>Pseudomonadota</taxon>
        <taxon>Gammaproteobacteria</taxon>
        <taxon>SAR86 cluster</taxon>
    </lineage>
</organism>
<proteinExistence type="predicted"/>
<dbReference type="SUPFAM" id="SSF53474">
    <property type="entry name" value="alpha/beta-Hydrolases"/>
    <property type="match status" value="1"/>
</dbReference>
<dbReference type="EMBL" id="SHBE01000001">
    <property type="protein sequence ID" value="RZO27299.1"/>
    <property type="molecule type" value="Genomic_DNA"/>
</dbReference>
<name>A0A520N1D7_9GAMM</name>
<dbReference type="Pfam" id="PF11288">
    <property type="entry name" value="DUF3089"/>
    <property type="match status" value="1"/>
</dbReference>
<evidence type="ECO:0000313" key="2">
    <source>
        <dbReference type="Proteomes" id="UP000315825"/>
    </source>
</evidence>
<dbReference type="AlphaFoldDB" id="A0A520N1D7"/>
<dbReference type="Proteomes" id="UP000315825">
    <property type="component" value="Unassembled WGS sequence"/>
</dbReference>
<sequence length="375" mass="42404">MLNVSSQFDFLIPSKKFSTEQAPEKPDYSFHDNWASLPLSTDESNVSPPQLKNKNTAKKADCFFVHPTGFFLDEWNCDISYKSSASDRVKLTLATQASAFNEQCDIYAPQYRQATYSAIATNQGKNSSQALNLAYEDIKNSFKFYMNNFKGDNPLILSAHSQGALHCQRLLSESSLQGFFKENLVAAYLIGYPLDELSMKNIDFKVSKSPDDTSCIIQFGSVGVGAKSLSLGGARDRIKFWMIDGDDYSLREINKLSSTNPALWFDKKEWQNVPKNSFIMPKINGKNIFFNITARESSGTIIKEINYAEAQDIKARIRQDGLLETKGSTIERILKKNLDGSLDLHIWDYQLFWGSIRSNATLRINTFLKNKDESK</sequence>
<dbReference type="InterPro" id="IPR021440">
    <property type="entry name" value="DUF3089"/>
</dbReference>
<accession>A0A520N1D7</accession>
<gene>
    <name evidence="1" type="ORF">EVA92_00715</name>
</gene>